<organism evidence="2 3">
    <name type="scientific">Brachionus plicatilis</name>
    <name type="common">Marine rotifer</name>
    <name type="synonym">Brachionus muelleri</name>
    <dbReference type="NCBI Taxonomy" id="10195"/>
    <lineage>
        <taxon>Eukaryota</taxon>
        <taxon>Metazoa</taxon>
        <taxon>Spiralia</taxon>
        <taxon>Gnathifera</taxon>
        <taxon>Rotifera</taxon>
        <taxon>Eurotatoria</taxon>
        <taxon>Monogononta</taxon>
        <taxon>Pseudotrocha</taxon>
        <taxon>Ploima</taxon>
        <taxon>Brachionidae</taxon>
        <taxon>Brachionus</taxon>
    </lineage>
</organism>
<reference evidence="2 3" key="1">
    <citation type="journal article" date="2018" name="Sci. Rep.">
        <title>Genomic signatures of local adaptation to the degree of environmental predictability in rotifers.</title>
        <authorList>
            <person name="Franch-Gras L."/>
            <person name="Hahn C."/>
            <person name="Garcia-Roger E.M."/>
            <person name="Carmona M.J."/>
            <person name="Serra M."/>
            <person name="Gomez A."/>
        </authorList>
    </citation>
    <scope>NUCLEOTIDE SEQUENCE [LARGE SCALE GENOMIC DNA]</scope>
    <source>
        <strain evidence="2">HYR1</strain>
    </source>
</reference>
<name>A0A3M7STJ9_BRAPC</name>
<evidence type="ECO:0000313" key="2">
    <source>
        <dbReference type="EMBL" id="RNA39076.1"/>
    </source>
</evidence>
<evidence type="ECO:0000256" key="1">
    <source>
        <dbReference type="SAM" id="Phobius"/>
    </source>
</evidence>
<dbReference type="Proteomes" id="UP000276133">
    <property type="component" value="Unassembled WGS sequence"/>
</dbReference>
<gene>
    <name evidence="2" type="ORF">BpHYR1_012773</name>
</gene>
<keyword evidence="1" id="KW-1133">Transmembrane helix</keyword>
<protein>
    <recommendedName>
        <fullName evidence="4">Transmembrane protein</fullName>
    </recommendedName>
</protein>
<proteinExistence type="predicted"/>
<sequence length="168" mass="20498">MRASEIEQIKNEAIIIIKKKGFTSLNKFLKKTFFLRSHDKSEFFSRWNSSFFGIKLYLIFFRAQLMLRIFRVLLFIFLFTCFCEQKQKNREQFNFQNCWFLFVDQHLFKIAKLSVRKKFELMHLGVEDQFKISFQFIDMLYILYNICQIKEAFRQINFQNVPDNSLTS</sequence>
<comment type="caution">
    <text evidence="2">The sequence shown here is derived from an EMBL/GenBank/DDBJ whole genome shotgun (WGS) entry which is preliminary data.</text>
</comment>
<keyword evidence="1" id="KW-0812">Transmembrane</keyword>
<dbReference type="EMBL" id="REGN01000792">
    <property type="protein sequence ID" value="RNA39076.1"/>
    <property type="molecule type" value="Genomic_DNA"/>
</dbReference>
<keyword evidence="1" id="KW-0472">Membrane</keyword>
<evidence type="ECO:0000313" key="3">
    <source>
        <dbReference type="Proteomes" id="UP000276133"/>
    </source>
</evidence>
<accession>A0A3M7STJ9</accession>
<dbReference type="AlphaFoldDB" id="A0A3M7STJ9"/>
<evidence type="ECO:0008006" key="4">
    <source>
        <dbReference type="Google" id="ProtNLM"/>
    </source>
</evidence>
<keyword evidence="3" id="KW-1185">Reference proteome</keyword>
<feature type="transmembrane region" description="Helical" evidence="1">
    <location>
        <begin position="56"/>
        <end position="79"/>
    </location>
</feature>